<dbReference type="InterPro" id="IPR001680">
    <property type="entry name" value="WD40_rpt"/>
</dbReference>
<dbReference type="PROSITE" id="PS00678">
    <property type="entry name" value="WD_REPEATS_1"/>
    <property type="match status" value="1"/>
</dbReference>
<dbReference type="Pfam" id="PF00018">
    <property type="entry name" value="SH3_1"/>
    <property type="match status" value="1"/>
</dbReference>
<feature type="compositionally biased region" description="Acidic residues" evidence="6">
    <location>
        <begin position="1"/>
        <end position="10"/>
    </location>
</feature>
<organism evidence="8 9">
    <name type="scientific">Halocaridina rubra</name>
    <name type="common">Hawaiian red shrimp</name>
    <dbReference type="NCBI Taxonomy" id="373956"/>
    <lineage>
        <taxon>Eukaryota</taxon>
        <taxon>Metazoa</taxon>
        <taxon>Ecdysozoa</taxon>
        <taxon>Arthropoda</taxon>
        <taxon>Crustacea</taxon>
        <taxon>Multicrustacea</taxon>
        <taxon>Malacostraca</taxon>
        <taxon>Eumalacostraca</taxon>
        <taxon>Eucarida</taxon>
        <taxon>Decapoda</taxon>
        <taxon>Pleocyemata</taxon>
        <taxon>Caridea</taxon>
        <taxon>Atyoidea</taxon>
        <taxon>Atyidae</taxon>
        <taxon>Halocaridina</taxon>
    </lineage>
</organism>
<dbReference type="PANTHER" id="PTHR44499:SF1">
    <property type="entry name" value="JOUBERIN"/>
    <property type="match status" value="1"/>
</dbReference>
<evidence type="ECO:0000256" key="3">
    <source>
        <dbReference type="ARBA" id="ARBA00022737"/>
    </source>
</evidence>
<feature type="compositionally biased region" description="Basic and acidic residues" evidence="6">
    <location>
        <begin position="11"/>
        <end position="31"/>
    </location>
</feature>
<dbReference type="EMBL" id="JAXCGZ010021134">
    <property type="protein sequence ID" value="KAK7058710.1"/>
    <property type="molecule type" value="Genomic_DNA"/>
</dbReference>
<dbReference type="PANTHER" id="PTHR44499">
    <property type="entry name" value="JOUBERIN"/>
    <property type="match status" value="1"/>
</dbReference>
<feature type="compositionally biased region" description="Basic residues" evidence="6">
    <location>
        <begin position="44"/>
        <end position="55"/>
    </location>
</feature>
<dbReference type="PROSITE" id="PS50294">
    <property type="entry name" value="WD_REPEATS_REGION"/>
    <property type="match status" value="1"/>
</dbReference>
<feature type="repeat" description="WD" evidence="5">
    <location>
        <begin position="457"/>
        <end position="489"/>
    </location>
</feature>
<feature type="repeat" description="WD" evidence="5">
    <location>
        <begin position="413"/>
        <end position="454"/>
    </location>
</feature>
<feature type="region of interest" description="Disordered" evidence="6">
    <location>
        <begin position="912"/>
        <end position="939"/>
    </location>
</feature>
<name>A0AAN8WM60_HALRR</name>
<dbReference type="InterPro" id="IPR052803">
    <property type="entry name" value="Cilium-Associated_Jouberin"/>
</dbReference>
<evidence type="ECO:0000313" key="9">
    <source>
        <dbReference type="Proteomes" id="UP001381693"/>
    </source>
</evidence>
<dbReference type="InterPro" id="IPR036028">
    <property type="entry name" value="SH3-like_dom_sf"/>
</dbReference>
<comment type="caution">
    <text evidence="8">The sequence shown here is derived from an EMBL/GenBank/DDBJ whole genome shotgun (WGS) entry which is preliminary data.</text>
</comment>
<dbReference type="SMART" id="SM00320">
    <property type="entry name" value="WD40"/>
    <property type="match status" value="6"/>
</dbReference>
<dbReference type="SUPFAM" id="SSF50978">
    <property type="entry name" value="WD40 repeat-like"/>
    <property type="match status" value="1"/>
</dbReference>
<dbReference type="PROSITE" id="PS50082">
    <property type="entry name" value="WD_REPEATS_2"/>
    <property type="match status" value="3"/>
</dbReference>
<evidence type="ECO:0000313" key="8">
    <source>
        <dbReference type="EMBL" id="KAK7058710.1"/>
    </source>
</evidence>
<feature type="region of interest" description="Disordered" evidence="6">
    <location>
        <begin position="1"/>
        <end position="104"/>
    </location>
</feature>
<sequence>MTVEELESLAESEHNVNPKIQSRKEEERGGDPLKSLLTAAILKHTTKKRSKKNVKSSKNDVAQDTPQDDVDNIAEVDDRDEEQKSENSSKETHTRRSSTKESENHPHVLGITLHCCDRLEASPIVFPHPVVQVHICDSDSGRWLQKSANDRKVTSYYEGSNVDYILPIMTQPFDLRKNRSLCCQWQEQLIFNESKEHLASASSAVVIFFQLMDFPSPTSFSEISSKHSQNISKVQDWVTLAWAFLKLRGSNGHINIGQKLRLQLWRPRKSTVVTLTDLYSWWKSGSRIKYSSTLSVSLQEIVIPQNPRPALRSMLVTQREYGGELASDNMLADLSRGESESNPSVNVEESSVQWSRKLDQSCKIPNQVKHYLCHTDDGCMIVKFSNNGLKLACGAHKQILLYEVLSGKLEAIFSGHLGLIYDMCWSDNDQMLLSASGDSTARVWNMESADKWGSSQTVMHPSHVYTAKFVPLKSQVFVSGGYDHVIRVWLCDTSGAYVLVQELTNHLAYVNALCFNTEGDILYSGDKQGVILAWNVKIPKKAHSKRRTTILSLQNEVKITDIMGKIINSISYHPGGYRLLIHTRDSQLRFVNHKQWIVTHRLTGGLNVREQLRGCVSPCGTWVISGSEDYGIYIWHSDTGELLAAFLNLSIKGSISCVDFHPFDNMIAICSYASQTPVLILSHNPEKKPLSSNILTHINPDNSASLASSLIKGNFGTEDLNVHGKNMQNQLVPSVISSCRVQHGTQEPNQGSSRVNLNASNIMYIDESSAETGHCRDSKEMWQDVGRKILYDLDNILKMASEDPLGINTRDLSAEKNEIKPLGKLATVMYDYEASEPDELSVKQGDYVMIVKSENSDWWQVRTADMKSTGFVPANYLKHLPHEEHRDTCEKIIAIPSGSGAVSFIAEIKDTPSKARARRHRAKKESSQRKVVTSTVKNK</sequence>
<keyword evidence="3" id="KW-0677">Repeat</keyword>
<dbReference type="Gene3D" id="2.130.10.10">
    <property type="entry name" value="YVTN repeat-like/Quinoprotein amine dehydrogenase"/>
    <property type="match status" value="1"/>
</dbReference>
<dbReference type="InterPro" id="IPR036322">
    <property type="entry name" value="WD40_repeat_dom_sf"/>
</dbReference>
<protein>
    <recommendedName>
        <fullName evidence="7">SH3 domain-containing protein</fullName>
    </recommendedName>
</protein>
<evidence type="ECO:0000256" key="4">
    <source>
        <dbReference type="PROSITE-ProRule" id="PRU00192"/>
    </source>
</evidence>
<dbReference type="Gene3D" id="2.30.30.40">
    <property type="entry name" value="SH3 Domains"/>
    <property type="match status" value="1"/>
</dbReference>
<evidence type="ECO:0000256" key="2">
    <source>
        <dbReference type="ARBA" id="ARBA00022574"/>
    </source>
</evidence>
<dbReference type="PROSITE" id="PS50002">
    <property type="entry name" value="SH3"/>
    <property type="match status" value="1"/>
</dbReference>
<feature type="compositionally biased region" description="Acidic residues" evidence="6">
    <location>
        <begin position="66"/>
        <end position="80"/>
    </location>
</feature>
<dbReference type="GO" id="GO:0036064">
    <property type="term" value="C:ciliary basal body"/>
    <property type="evidence" value="ECO:0007669"/>
    <property type="project" value="TreeGrafter"/>
</dbReference>
<dbReference type="AlphaFoldDB" id="A0AAN8WM60"/>
<dbReference type="SUPFAM" id="SSF50044">
    <property type="entry name" value="SH3-domain"/>
    <property type="match status" value="1"/>
</dbReference>
<feature type="compositionally biased region" description="Basic and acidic residues" evidence="6">
    <location>
        <begin position="81"/>
        <end position="104"/>
    </location>
</feature>
<dbReference type="InterPro" id="IPR001452">
    <property type="entry name" value="SH3_domain"/>
</dbReference>
<evidence type="ECO:0000259" key="7">
    <source>
        <dbReference type="PROSITE" id="PS50002"/>
    </source>
</evidence>
<gene>
    <name evidence="8" type="ORF">SK128_009689</name>
</gene>
<dbReference type="Proteomes" id="UP001381693">
    <property type="component" value="Unassembled WGS sequence"/>
</dbReference>
<dbReference type="InterPro" id="IPR015943">
    <property type="entry name" value="WD40/YVTN_repeat-like_dom_sf"/>
</dbReference>
<keyword evidence="2 5" id="KW-0853">WD repeat</keyword>
<evidence type="ECO:0000256" key="1">
    <source>
        <dbReference type="ARBA" id="ARBA00022443"/>
    </source>
</evidence>
<keyword evidence="9" id="KW-1185">Reference proteome</keyword>
<keyword evidence="1 4" id="KW-0728">SH3 domain</keyword>
<feature type="domain" description="SH3" evidence="7">
    <location>
        <begin position="821"/>
        <end position="882"/>
    </location>
</feature>
<dbReference type="InterPro" id="IPR019775">
    <property type="entry name" value="WD40_repeat_CS"/>
</dbReference>
<reference evidence="8 9" key="1">
    <citation type="submission" date="2023-11" db="EMBL/GenBank/DDBJ databases">
        <title>Halocaridina rubra genome assembly.</title>
        <authorList>
            <person name="Smith C."/>
        </authorList>
    </citation>
    <scope>NUCLEOTIDE SEQUENCE [LARGE SCALE GENOMIC DNA]</scope>
    <source>
        <strain evidence="8">EP-1</strain>
        <tissue evidence="8">Whole</tissue>
    </source>
</reference>
<dbReference type="SMART" id="SM00326">
    <property type="entry name" value="SH3"/>
    <property type="match status" value="1"/>
</dbReference>
<proteinExistence type="predicted"/>
<evidence type="ECO:0000256" key="6">
    <source>
        <dbReference type="SAM" id="MobiDB-lite"/>
    </source>
</evidence>
<dbReference type="Pfam" id="PF00400">
    <property type="entry name" value="WD40"/>
    <property type="match status" value="3"/>
</dbReference>
<evidence type="ECO:0000256" key="5">
    <source>
        <dbReference type="PROSITE-ProRule" id="PRU00221"/>
    </source>
</evidence>
<accession>A0AAN8WM60</accession>
<dbReference type="GO" id="GO:0044458">
    <property type="term" value="P:motile cilium assembly"/>
    <property type="evidence" value="ECO:0007669"/>
    <property type="project" value="TreeGrafter"/>
</dbReference>
<feature type="compositionally biased region" description="Polar residues" evidence="6">
    <location>
        <begin position="929"/>
        <end position="939"/>
    </location>
</feature>
<feature type="repeat" description="WD" evidence="5">
    <location>
        <begin position="503"/>
        <end position="544"/>
    </location>
</feature>
<dbReference type="PRINTS" id="PR00452">
    <property type="entry name" value="SH3DOMAIN"/>
</dbReference>